<dbReference type="EMBL" id="JAGHKO010000011">
    <property type="protein sequence ID" value="MBO9204311.1"/>
    <property type="molecule type" value="Genomic_DNA"/>
</dbReference>
<keyword evidence="1" id="KW-0346">Stress response</keyword>
<evidence type="ECO:0000313" key="5">
    <source>
        <dbReference type="EMBL" id="MBO9204311.1"/>
    </source>
</evidence>
<keyword evidence="5" id="KW-0560">Oxidoreductase</keyword>
<dbReference type="PANTHER" id="PTHR48094:SF11">
    <property type="entry name" value="GLUTATHIONE-INDEPENDENT GLYOXALASE HSP31-RELATED"/>
    <property type="match status" value="1"/>
</dbReference>
<keyword evidence="2" id="KW-0456">Lyase</keyword>
<dbReference type="Gene3D" id="3.30.70.100">
    <property type="match status" value="1"/>
</dbReference>
<dbReference type="PROSITE" id="PS51725">
    <property type="entry name" value="ABM"/>
    <property type="match status" value="1"/>
</dbReference>
<feature type="domain" description="ABM" evidence="4">
    <location>
        <begin position="374"/>
        <end position="469"/>
    </location>
</feature>
<dbReference type="RefSeq" id="WP_209142753.1">
    <property type="nucleotide sequence ID" value="NZ_JAGHKO010000011.1"/>
</dbReference>
<sequence length="475" mass="53369">MSANAWMSNSNRPFVLIITFLLAITSYTKAQNVSKMKKKILFVVTSHSQKGNTGEKTGFYLAEAAHPWEVLTNAGYEIDFVSPKGGKAPVDGLNLGDAVNKKFWNDAVYRQKIEKTQKPSAIDPGQYIAIHYVGGHGAMWDFEDNRELASIAAKIYENGGVVSAVCHGPAGLVNIKLSNGKYLVDGKKINAFSNEEEVAVKLDKAVPFLLESKLIERGAIFEKSGLWQSHVVTDQRVVTGQNPQSAKAVGEAVLAILSQQDAVARLTRYEVRSEYQDQFRKAVTDYVSCAMAIESNIMAEAYYEKENPAILWVIERWVSNEEWTKSRNNAQSKAISRLAEIALVKPQKSITIKDLEPISKQQWRRTANAADSQLTIMLFVDAKAGTQETFRNVYHIAMPQFRSEPGVITYQLSQLEEDDTQFVTYEKFRSNEAFQYHLNFPPIKPVIDYLNSSIKKQPFQDGLHNLIEFAPLIRE</sequence>
<dbReference type="SUPFAM" id="SSF54909">
    <property type="entry name" value="Dimeric alpha+beta barrel"/>
    <property type="match status" value="2"/>
</dbReference>
<keyword evidence="5" id="KW-0503">Monooxygenase</keyword>
<evidence type="ECO:0000259" key="4">
    <source>
        <dbReference type="PROSITE" id="PS51725"/>
    </source>
</evidence>
<evidence type="ECO:0000313" key="6">
    <source>
        <dbReference type="Proteomes" id="UP000677244"/>
    </source>
</evidence>
<accession>A0ABS3Z4K5</accession>
<keyword evidence="6" id="KW-1185">Reference proteome</keyword>
<organism evidence="5 6">
    <name type="scientific">Niastella soli</name>
    <dbReference type="NCBI Taxonomy" id="2821487"/>
    <lineage>
        <taxon>Bacteria</taxon>
        <taxon>Pseudomonadati</taxon>
        <taxon>Bacteroidota</taxon>
        <taxon>Chitinophagia</taxon>
        <taxon>Chitinophagales</taxon>
        <taxon>Chitinophagaceae</taxon>
        <taxon>Niastella</taxon>
    </lineage>
</organism>
<dbReference type="SUPFAM" id="SSF52317">
    <property type="entry name" value="Class I glutamine amidotransferase-like"/>
    <property type="match status" value="1"/>
</dbReference>
<reference evidence="5 6" key="1">
    <citation type="submission" date="2021-03" db="EMBL/GenBank/DDBJ databases">
        <title>Assistant Professor.</title>
        <authorList>
            <person name="Huq M.A."/>
        </authorList>
    </citation>
    <scope>NUCLEOTIDE SEQUENCE [LARGE SCALE GENOMIC DNA]</scope>
    <source>
        <strain evidence="5 6">MAH-29</strain>
    </source>
</reference>
<gene>
    <name evidence="5" type="ORF">J7I42_28745</name>
</gene>
<dbReference type="Proteomes" id="UP000677244">
    <property type="component" value="Unassembled WGS sequence"/>
</dbReference>
<evidence type="ECO:0000256" key="2">
    <source>
        <dbReference type="ARBA" id="ARBA00023239"/>
    </source>
</evidence>
<dbReference type="CDD" id="cd03141">
    <property type="entry name" value="GATase1_Hsp31_like"/>
    <property type="match status" value="1"/>
</dbReference>
<dbReference type="InterPro" id="IPR002818">
    <property type="entry name" value="DJ-1/PfpI"/>
</dbReference>
<dbReference type="InterPro" id="IPR029062">
    <property type="entry name" value="Class_I_gatase-like"/>
</dbReference>
<protein>
    <submittedName>
        <fullName evidence="5">Antibiotic biosynthesis monooxygenase</fullName>
    </submittedName>
</protein>
<dbReference type="InterPro" id="IPR011008">
    <property type="entry name" value="Dimeric_a/b-barrel"/>
</dbReference>
<proteinExistence type="inferred from homology"/>
<comment type="similarity">
    <text evidence="3">Belongs to the peptidase C56 family. HSP31-like subfamily.</text>
</comment>
<comment type="caution">
    <text evidence="5">The sequence shown here is derived from an EMBL/GenBank/DDBJ whole genome shotgun (WGS) entry which is preliminary data.</text>
</comment>
<evidence type="ECO:0000256" key="1">
    <source>
        <dbReference type="ARBA" id="ARBA00023016"/>
    </source>
</evidence>
<dbReference type="InterPro" id="IPR007138">
    <property type="entry name" value="ABM_dom"/>
</dbReference>
<dbReference type="GO" id="GO:0004497">
    <property type="term" value="F:monooxygenase activity"/>
    <property type="evidence" value="ECO:0007669"/>
    <property type="project" value="UniProtKB-KW"/>
</dbReference>
<dbReference type="Gene3D" id="3.40.50.880">
    <property type="match status" value="1"/>
</dbReference>
<dbReference type="InterPro" id="IPR050325">
    <property type="entry name" value="Prot/Nucl_acid_deglycase"/>
</dbReference>
<dbReference type="Pfam" id="PF01965">
    <property type="entry name" value="DJ-1_PfpI"/>
    <property type="match status" value="1"/>
</dbReference>
<evidence type="ECO:0000256" key="3">
    <source>
        <dbReference type="ARBA" id="ARBA00038493"/>
    </source>
</evidence>
<dbReference type="Pfam" id="PF03992">
    <property type="entry name" value="ABM"/>
    <property type="match status" value="2"/>
</dbReference>
<dbReference type="PANTHER" id="PTHR48094">
    <property type="entry name" value="PROTEIN/NUCLEIC ACID DEGLYCASE DJ-1-RELATED"/>
    <property type="match status" value="1"/>
</dbReference>
<name>A0ABS3Z4K5_9BACT</name>